<dbReference type="Proteomes" id="UP000585050">
    <property type="component" value="Unassembled WGS sequence"/>
</dbReference>
<dbReference type="InterPro" id="IPR003680">
    <property type="entry name" value="Flavodoxin_fold"/>
</dbReference>
<evidence type="ECO:0000256" key="1">
    <source>
        <dbReference type="ARBA" id="ARBA00001974"/>
    </source>
</evidence>
<evidence type="ECO:0000259" key="5">
    <source>
        <dbReference type="Pfam" id="PF02525"/>
    </source>
</evidence>
<dbReference type="InterPro" id="IPR029039">
    <property type="entry name" value="Flavoprotein-like_sf"/>
</dbReference>
<dbReference type="RefSeq" id="WP_168885047.1">
    <property type="nucleotide sequence ID" value="NZ_JABAIL010000011.1"/>
</dbReference>
<accession>A0A7X8XYL8</accession>
<evidence type="ECO:0000313" key="7">
    <source>
        <dbReference type="Proteomes" id="UP000585050"/>
    </source>
</evidence>
<organism evidence="6 7">
    <name type="scientific">Flammeovirga agarivorans</name>
    <dbReference type="NCBI Taxonomy" id="2726742"/>
    <lineage>
        <taxon>Bacteria</taxon>
        <taxon>Pseudomonadati</taxon>
        <taxon>Bacteroidota</taxon>
        <taxon>Cytophagia</taxon>
        <taxon>Cytophagales</taxon>
        <taxon>Flammeovirgaceae</taxon>
        <taxon>Flammeovirga</taxon>
    </lineage>
</organism>
<dbReference type="AlphaFoldDB" id="A0A7X8XYL8"/>
<proteinExistence type="inferred from homology"/>
<gene>
    <name evidence="6" type="ORF">HGP29_24240</name>
</gene>
<dbReference type="Pfam" id="PF02525">
    <property type="entry name" value="Flavodoxin_2"/>
    <property type="match status" value="1"/>
</dbReference>
<dbReference type="EMBL" id="JABAIL010000011">
    <property type="protein sequence ID" value="NLR94336.1"/>
    <property type="molecule type" value="Genomic_DNA"/>
</dbReference>
<comment type="cofactor">
    <cofactor evidence="1">
        <name>FAD</name>
        <dbReference type="ChEBI" id="CHEBI:57692"/>
    </cofactor>
</comment>
<comment type="similarity">
    <text evidence="4">Belongs to the oxidoreductase MdaB family.</text>
</comment>
<protein>
    <submittedName>
        <fullName evidence="6">NAD(P)H-dependent oxidoreductase</fullName>
    </submittedName>
</protein>
<evidence type="ECO:0000256" key="3">
    <source>
        <dbReference type="ARBA" id="ARBA00022827"/>
    </source>
</evidence>
<dbReference type="InterPro" id="IPR052397">
    <property type="entry name" value="NADPH-QR_MdaB"/>
</dbReference>
<comment type="caution">
    <text evidence="6">The sequence shown here is derived from an EMBL/GenBank/DDBJ whole genome shotgun (WGS) entry which is preliminary data.</text>
</comment>
<evidence type="ECO:0000313" key="6">
    <source>
        <dbReference type="EMBL" id="NLR94336.1"/>
    </source>
</evidence>
<name>A0A7X8XYL8_9BACT</name>
<evidence type="ECO:0000256" key="4">
    <source>
        <dbReference type="ARBA" id="ARBA00037981"/>
    </source>
</evidence>
<reference evidence="6 7" key="1">
    <citation type="submission" date="2020-04" db="EMBL/GenBank/DDBJ databases">
        <title>Flammeovirga sp. SR4, a novel species isolated from seawater.</title>
        <authorList>
            <person name="Wang X."/>
        </authorList>
    </citation>
    <scope>NUCLEOTIDE SEQUENCE [LARGE SCALE GENOMIC DNA]</scope>
    <source>
        <strain evidence="6 7">SR4</strain>
    </source>
</reference>
<dbReference type="PANTHER" id="PTHR46305">
    <property type="match status" value="1"/>
</dbReference>
<keyword evidence="2" id="KW-0285">Flavoprotein</keyword>
<dbReference type="PANTHER" id="PTHR46305:SF3">
    <property type="entry name" value="NADPH:QUINONE OXIDOREDUCTASE MDAB"/>
    <property type="match status" value="1"/>
</dbReference>
<keyword evidence="3" id="KW-0274">FAD</keyword>
<keyword evidence="7" id="KW-1185">Reference proteome</keyword>
<sequence>MKKILIINGHQYYEFSEGKLNASFIEKAKTILNEENFEIKETAASEKYDVKEEVEKFIWADIVFVQTPLNWMSVSWSFKKYLDDVLTLGMMGSMSKGDGRTSENPKNNYGLGGLLEGKYMFSVTANAPKEAFNNPDEKFFNGISEDDLLLPMHLNFKWFGLEPLATFFSYDVMKNPEVENDFIRFENHIKEELINKSK</sequence>
<dbReference type="SUPFAM" id="SSF52218">
    <property type="entry name" value="Flavoproteins"/>
    <property type="match status" value="1"/>
</dbReference>
<evidence type="ECO:0000256" key="2">
    <source>
        <dbReference type="ARBA" id="ARBA00022630"/>
    </source>
</evidence>
<feature type="domain" description="Flavodoxin-like fold" evidence="5">
    <location>
        <begin position="2"/>
        <end position="181"/>
    </location>
</feature>
<dbReference type="Gene3D" id="3.40.50.360">
    <property type="match status" value="1"/>
</dbReference>